<dbReference type="SUPFAM" id="SSF47616">
    <property type="entry name" value="GST C-terminal domain-like"/>
    <property type="match status" value="1"/>
</dbReference>
<dbReference type="SFLD" id="SFLDG00363">
    <property type="entry name" value="AMPS_(cytGST):_Alpha-__Mu-__Pi"/>
    <property type="match status" value="1"/>
</dbReference>
<dbReference type="AlphaFoldDB" id="A0AAJ6W009"/>
<comment type="function">
    <text evidence="1">Conjugation of reduced glutathione to a wide number of exogenous and endogenous hydrophobic electrophiles.</text>
</comment>
<dbReference type="GO" id="GO:0004364">
    <property type="term" value="F:glutathione transferase activity"/>
    <property type="evidence" value="ECO:0007669"/>
    <property type="project" value="UniProtKB-EC"/>
</dbReference>
<dbReference type="Proteomes" id="UP000694867">
    <property type="component" value="Unplaced"/>
</dbReference>
<dbReference type="InterPro" id="IPR010987">
    <property type="entry name" value="Glutathione-S-Trfase_C-like"/>
</dbReference>
<dbReference type="PANTHER" id="PTHR11571">
    <property type="entry name" value="GLUTATHIONE S-TRANSFERASE"/>
    <property type="match status" value="1"/>
</dbReference>
<feature type="domain" description="GST N-terminal" evidence="7">
    <location>
        <begin position="2"/>
        <end position="102"/>
    </location>
</feature>
<organism evidence="9 10">
    <name type="scientific">Galendromus occidentalis</name>
    <name type="common">western predatory mite</name>
    <dbReference type="NCBI Taxonomy" id="34638"/>
    <lineage>
        <taxon>Eukaryota</taxon>
        <taxon>Metazoa</taxon>
        <taxon>Ecdysozoa</taxon>
        <taxon>Arthropoda</taxon>
        <taxon>Chelicerata</taxon>
        <taxon>Arachnida</taxon>
        <taxon>Acari</taxon>
        <taxon>Parasitiformes</taxon>
        <taxon>Mesostigmata</taxon>
        <taxon>Gamasina</taxon>
        <taxon>Phytoseioidea</taxon>
        <taxon>Phytoseiidae</taxon>
        <taxon>Typhlodrominae</taxon>
        <taxon>Galendromus</taxon>
    </lineage>
</organism>
<dbReference type="SFLD" id="SFLDG01205">
    <property type="entry name" value="AMPS.1"/>
    <property type="match status" value="1"/>
</dbReference>
<evidence type="ECO:0000313" key="10">
    <source>
        <dbReference type="RefSeq" id="XP_003747409.1"/>
    </source>
</evidence>
<dbReference type="Pfam" id="PF14497">
    <property type="entry name" value="GST_C_3"/>
    <property type="match status" value="1"/>
</dbReference>
<dbReference type="GO" id="GO:0042178">
    <property type="term" value="P:xenobiotic catabolic process"/>
    <property type="evidence" value="ECO:0007669"/>
    <property type="project" value="UniProtKB-ARBA"/>
</dbReference>
<dbReference type="InterPro" id="IPR050213">
    <property type="entry name" value="GST_superfamily"/>
</dbReference>
<dbReference type="InterPro" id="IPR004045">
    <property type="entry name" value="Glutathione_S-Trfase_N"/>
</dbReference>
<dbReference type="Gene3D" id="1.20.1050.10">
    <property type="match status" value="1"/>
</dbReference>
<proteinExistence type="inferred from homology"/>
<evidence type="ECO:0000256" key="4">
    <source>
        <dbReference type="ARBA" id="ARBA00012452"/>
    </source>
</evidence>
<dbReference type="SUPFAM" id="SSF52833">
    <property type="entry name" value="Thioredoxin-like"/>
    <property type="match status" value="1"/>
</dbReference>
<sequence>MSSVILGYWDLRGLGQSIRLLLEQVGEKYEETRYTLGNDLQKNEWRTIKTSSPLIIGGPGESRMDFPNLPYYIETKADGSQLKLSQSVAIMRYLGEKHGLIPTSLEERALLTVYEQEVTDLRAAICGYCYGGTFPHKFRFPNYVQDIRDVLKTWDQFLDKKQWIMGDLMTYVDFYLYEMLDWHILLDKTILDAFPNIASYSERIRKLPAIEAYMKSDRYIDWPLVSPLAPVWGSINHSKA</sequence>
<dbReference type="SFLD" id="SFLDS00019">
    <property type="entry name" value="Glutathione_Transferase_(cytos"/>
    <property type="match status" value="1"/>
</dbReference>
<dbReference type="Gene3D" id="3.40.30.10">
    <property type="entry name" value="Glutaredoxin"/>
    <property type="match status" value="1"/>
</dbReference>
<dbReference type="RefSeq" id="XP_003747409.1">
    <property type="nucleotide sequence ID" value="XM_003747361.1"/>
</dbReference>
<dbReference type="PROSITE" id="PS50405">
    <property type="entry name" value="GST_CTER"/>
    <property type="match status" value="1"/>
</dbReference>
<evidence type="ECO:0000259" key="7">
    <source>
        <dbReference type="PROSITE" id="PS50404"/>
    </source>
</evidence>
<evidence type="ECO:0000256" key="3">
    <source>
        <dbReference type="ARBA" id="ARBA00011738"/>
    </source>
</evidence>
<dbReference type="KEGG" id="goe:100904919"/>
<protein>
    <recommendedName>
        <fullName evidence="4">glutathione transferase</fullName>
        <ecNumber evidence="4">2.5.1.18</ecNumber>
    </recommendedName>
</protein>
<dbReference type="Pfam" id="PF02798">
    <property type="entry name" value="GST_N"/>
    <property type="match status" value="1"/>
</dbReference>
<comment type="similarity">
    <text evidence="2">Belongs to the GST superfamily. Mu family.</text>
</comment>
<evidence type="ECO:0000259" key="8">
    <source>
        <dbReference type="PROSITE" id="PS50405"/>
    </source>
</evidence>
<dbReference type="InterPro" id="IPR040079">
    <property type="entry name" value="Glutathione_S-Trfase"/>
</dbReference>
<evidence type="ECO:0000256" key="2">
    <source>
        <dbReference type="ARBA" id="ARBA00005861"/>
    </source>
</evidence>
<dbReference type="PROSITE" id="PS50404">
    <property type="entry name" value="GST_NTER"/>
    <property type="match status" value="1"/>
</dbReference>
<dbReference type="InterPro" id="IPR004046">
    <property type="entry name" value="GST_C"/>
</dbReference>
<dbReference type="GO" id="GO:0006749">
    <property type="term" value="P:glutathione metabolic process"/>
    <property type="evidence" value="ECO:0007669"/>
    <property type="project" value="TreeGrafter"/>
</dbReference>
<accession>A0AAJ6W009</accession>
<evidence type="ECO:0000313" key="9">
    <source>
        <dbReference type="Proteomes" id="UP000694867"/>
    </source>
</evidence>
<dbReference type="InterPro" id="IPR036282">
    <property type="entry name" value="Glutathione-S-Trfase_C_sf"/>
</dbReference>
<evidence type="ECO:0000256" key="6">
    <source>
        <dbReference type="ARBA" id="ARBA00047960"/>
    </source>
</evidence>
<dbReference type="EC" id="2.5.1.18" evidence="4"/>
<name>A0AAJ6W009_9ACAR</name>
<dbReference type="FunFam" id="1.20.1050.10:FF:000101">
    <property type="entry name" value="Glutathione S-transferase Mu 4"/>
    <property type="match status" value="1"/>
</dbReference>
<keyword evidence="9" id="KW-1185">Reference proteome</keyword>
<dbReference type="InterPro" id="IPR036249">
    <property type="entry name" value="Thioredoxin-like_sf"/>
</dbReference>
<evidence type="ECO:0000256" key="5">
    <source>
        <dbReference type="ARBA" id="ARBA00022679"/>
    </source>
</evidence>
<feature type="domain" description="GST C-terminal" evidence="8">
    <location>
        <begin position="104"/>
        <end position="224"/>
    </location>
</feature>
<dbReference type="PANTHER" id="PTHR11571:SF222">
    <property type="entry name" value="GLUTATHIONE TRANSFERASE"/>
    <property type="match status" value="1"/>
</dbReference>
<keyword evidence="5" id="KW-0808">Transferase</keyword>
<gene>
    <name evidence="10" type="primary">LOC100904919</name>
</gene>
<reference evidence="10" key="1">
    <citation type="submission" date="2025-08" db="UniProtKB">
        <authorList>
            <consortium name="RefSeq"/>
        </authorList>
    </citation>
    <scope>IDENTIFICATION</scope>
</reference>
<dbReference type="GeneID" id="100904919"/>
<comment type="catalytic activity">
    <reaction evidence="6">
        <text>RX + glutathione = an S-substituted glutathione + a halide anion + H(+)</text>
        <dbReference type="Rhea" id="RHEA:16437"/>
        <dbReference type="ChEBI" id="CHEBI:15378"/>
        <dbReference type="ChEBI" id="CHEBI:16042"/>
        <dbReference type="ChEBI" id="CHEBI:17792"/>
        <dbReference type="ChEBI" id="CHEBI:57925"/>
        <dbReference type="ChEBI" id="CHEBI:90779"/>
        <dbReference type="EC" id="2.5.1.18"/>
    </reaction>
</comment>
<evidence type="ECO:0000256" key="1">
    <source>
        <dbReference type="ARBA" id="ARBA00003701"/>
    </source>
</evidence>
<comment type="subunit">
    <text evidence="3">Homodimer.</text>
</comment>